<keyword evidence="10" id="KW-1185">Reference proteome</keyword>
<dbReference type="Pfam" id="PF00496">
    <property type="entry name" value="SBP_bac_5"/>
    <property type="match status" value="1"/>
</dbReference>
<dbReference type="SUPFAM" id="SSF52540">
    <property type="entry name" value="P-loop containing nucleoside triphosphate hydrolases"/>
    <property type="match status" value="1"/>
</dbReference>
<feature type="domain" description="Guanylate cyclase" evidence="8">
    <location>
        <begin position="275"/>
        <end position="378"/>
    </location>
</feature>
<sequence length="1415" mass="154271">MMQDSGLMAYVAADRVACELNGAPLATDGVALIADISGFTPLTEGLAQVLAPDRGAEELTRALNGVFAPLIDAAGAYGGHVIKFAGDALIVFFPRRPSGRRATLLRSAVTAAHAMQAVIKRHGRITTPAGVFTLTMKIGMAYGPVLRIRLGDPAYGYEDVIGGATLDRMAAAEHHAQAGEVLLDPELVPLSGLVITEWRDRYAVLAPLPDPPRRRRLLHLQTGTAAERLRPFVPPEVAEAALSGQMHPAELKPVVSVFVRFTGITYEDASAAHQLERYFSTVQQIAARYGGRVNRLITGDKGSVLHLIYGAPRALESCEQRAALSVLELLHAGERLPFIREQQIGMATGRVFAGPVGSPTRCEYTVMGDTINLSARLMQQAAPGQIVIDPTLAVRLGNRFVTQMLGTVKLKGKAEPVALSALTGVAMLSEQSPDTTVYGRTSELALLRQHIERLRQGYGGSVLVVGEMGMGKTHLLHALSRSPVRWIQATAAPYDRLQSGALIGQMIRLLIRLPDLADFSALVRALQPLPGIHAPDAALILASVLGVALTPAQMQQLAIIGGDGVRWQLLTICEQLMTAITTTEPLVIALDDVQWADATSLAVVQHLVSLTPRQPLLIILVSRSFDHISSFARADITHTIELQPLSSEAAYELVRAIAPTTTPDQQAVLVERGGGSPLFLVELARAAAMGAALETLPDTVQGLLLAQIDQLPSGLRQTLQQASVLGRRFDPMILARLSGHPDCERDLQELVERGFLLRSEREYQFRHGLIQESAYSALLFAHRRDRHLAVAQILVEQEQGRLAERAGVLADHYERAEAFIPAAYWYAQAADNARLIAASTDACDGYRRSLSLLERAGISDERRASVLLKLAQASMDSGDYQAAQQFYEQAFATFPATRSQRRLTVRTPFRLGVYPHGPTTLDPGLITTSGDQELVRDLFEGLVELDLDLNVIPALATRWKVDSSGKRYTFHLRPQALWSDGVPLTAHDVVFAWQRNLAPTTGSAQAHILFVIAGAEAVAQGADPASLQASALDDHTVQVTLHTPTPQLPYILTHPVCMPLPRHAIARYGATWAHPDRLVCNGPFRISRTRAGHPLALTQNPHYHGYRPGNLQRIELVYTVPDHPAFTAGQIDWLRIEDQQAVSATASTVDLIGLATYFLLFNCRHPLLSQAGARQALAHCIDPVQLVAEVWAGHQLPASGGLIPPGMPGHTPTLGRPPVSVTPTLRAQLTHTELTLAALDGFRHTPEWLCSQWKQYLGCTVHRWNDLTPDQLFAALASGDLAMALLGWEFEYPDPQPLLHGLFHSQGALNVGGWQDATYDALIEQVAQTDLPQRRQLYHTAEQLLMQATVAVPLYYHRTTGVLRAPFTLATAYRLVRGERPRLKWLVADQSARNAADVPGSSSYIPRRRAEYDLR</sequence>
<proteinExistence type="inferred from homology"/>
<evidence type="ECO:0000256" key="7">
    <source>
        <dbReference type="PROSITE-ProRule" id="PRU00339"/>
    </source>
</evidence>
<dbReference type="InterPro" id="IPR019734">
    <property type="entry name" value="TPR_rpt"/>
</dbReference>
<reference evidence="10" key="1">
    <citation type="journal article" date="2011" name="BMC Genomics">
        <title>Complete genome sequence of the filamentous anoxygenic phototrophic bacterium Chloroflexus aurantiacus.</title>
        <authorList>
            <person name="Tang K.H."/>
            <person name="Barry K."/>
            <person name="Chertkov O."/>
            <person name="Dalin E."/>
            <person name="Han C.S."/>
            <person name="Hauser L.J."/>
            <person name="Honchak B.M."/>
            <person name="Karbach L.E."/>
            <person name="Land M.L."/>
            <person name="Lapidus A."/>
            <person name="Larimer F.W."/>
            <person name="Mikhailova N."/>
            <person name="Pitluck S."/>
            <person name="Pierson B.K."/>
            <person name="Blankenship R.E."/>
        </authorList>
    </citation>
    <scope>NUCLEOTIDE SEQUENCE [LARGE SCALE GENOMIC DNA]</scope>
    <source>
        <strain evidence="10">ATCC 29366 / DSM 635 / J-10-fl</strain>
    </source>
</reference>
<dbReference type="Gene3D" id="3.90.76.10">
    <property type="entry name" value="Dipeptide-binding Protein, Domain 1"/>
    <property type="match status" value="1"/>
</dbReference>
<dbReference type="Pfam" id="PF00211">
    <property type="entry name" value="Guanylate_cyc"/>
    <property type="match status" value="1"/>
</dbReference>
<dbReference type="Pfam" id="PF13191">
    <property type="entry name" value="AAA_16"/>
    <property type="match status" value="1"/>
</dbReference>
<dbReference type="EC" id="3.1.3.26" evidence="9"/>
<dbReference type="PATRIC" id="fig|324602.8.peg.1192"/>
<dbReference type="PROSITE" id="PS50005">
    <property type="entry name" value="TPR"/>
    <property type="match status" value="1"/>
</dbReference>
<dbReference type="SUPFAM" id="SSF53850">
    <property type="entry name" value="Periplasmic binding protein-like II"/>
    <property type="match status" value="1"/>
</dbReference>
<dbReference type="PANTHER" id="PTHR16305:SF28">
    <property type="entry name" value="GUANYLATE CYCLASE DOMAIN-CONTAINING PROTEIN"/>
    <property type="match status" value="1"/>
</dbReference>
<gene>
    <name evidence="9" type="ordered locus">Caur_1046</name>
</gene>
<dbReference type="GO" id="GO:0005737">
    <property type="term" value="C:cytoplasm"/>
    <property type="evidence" value="ECO:0000318"/>
    <property type="project" value="GO_Central"/>
</dbReference>
<dbReference type="RefSeq" id="WP_012256934.1">
    <property type="nucleotide sequence ID" value="NC_010175.1"/>
</dbReference>
<evidence type="ECO:0000256" key="5">
    <source>
        <dbReference type="ARBA" id="ARBA00022741"/>
    </source>
</evidence>
<evidence type="ECO:0000256" key="4">
    <source>
        <dbReference type="ARBA" id="ARBA00022729"/>
    </source>
</evidence>
<feature type="repeat" description="TPR" evidence="7">
    <location>
        <begin position="864"/>
        <end position="897"/>
    </location>
</feature>
<dbReference type="InterPro" id="IPR001054">
    <property type="entry name" value="A/G_cyclase"/>
</dbReference>
<evidence type="ECO:0000313" key="10">
    <source>
        <dbReference type="Proteomes" id="UP000002008"/>
    </source>
</evidence>
<comment type="subcellular location">
    <subcellularLocation>
        <location evidence="1">Cell envelope</location>
    </subcellularLocation>
</comment>
<dbReference type="CDD" id="cd07302">
    <property type="entry name" value="CHD"/>
    <property type="match status" value="2"/>
</dbReference>
<dbReference type="InterPro" id="IPR027417">
    <property type="entry name" value="P-loop_NTPase"/>
</dbReference>
<dbReference type="InParanoid" id="A9WIH8"/>
<dbReference type="InterPro" id="IPR000914">
    <property type="entry name" value="SBP_5_dom"/>
</dbReference>
<dbReference type="Gene3D" id="3.10.105.10">
    <property type="entry name" value="Dipeptide-binding Protein, Domain 3"/>
    <property type="match status" value="1"/>
</dbReference>
<keyword evidence="4" id="KW-0732">Signal</keyword>
<dbReference type="eggNOG" id="COG2114">
    <property type="taxonomic scope" value="Bacteria"/>
</dbReference>
<evidence type="ECO:0000256" key="6">
    <source>
        <dbReference type="ARBA" id="ARBA00022840"/>
    </source>
</evidence>
<dbReference type="FunFam" id="3.90.76.10:FF:000001">
    <property type="entry name" value="Oligopeptide ABC transporter substrate-binding protein"/>
    <property type="match status" value="1"/>
</dbReference>
<dbReference type="SMART" id="SM00044">
    <property type="entry name" value="CYCc"/>
    <property type="match status" value="1"/>
</dbReference>
<accession>A9WIH8</accession>
<evidence type="ECO:0000256" key="1">
    <source>
        <dbReference type="ARBA" id="ARBA00004196"/>
    </source>
</evidence>
<dbReference type="Gene3D" id="3.40.190.10">
    <property type="entry name" value="Periplasmic binding protein-like II"/>
    <property type="match status" value="1"/>
</dbReference>
<dbReference type="GO" id="GO:0005524">
    <property type="term" value="F:ATP binding"/>
    <property type="evidence" value="ECO:0007669"/>
    <property type="project" value="UniProtKB-KW"/>
</dbReference>
<dbReference type="STRING" id="324602.Caur_1046"/>
<dbReference type="GO" id="GO:0035556">
    <property type="term" value="P:intracellular signal transduction"/>
    <property type="evidence" value="ECO:0007669"/>
    <property type="project" value="InterPro"/>
</dbReference>
<feature type="domain" description="Guanylate cyclase" evidence="8">
    <location>
        <begin position="30"/>
        <end position="146"/>
    </location>
</feature>
<dbReference type="Proteomes" id="UP000002008">
    <property type="component" value="Chromosome"/>
</dbReference>
<dbReference type="eggNOG" id="COG4166">
    <property type="taxonomic scope" value="Bacteria"/>
</dbReference>
<keyword evidence="6" id="KW-0067">ATP-binding</keyword>
<comment type="similarity">
    <text evidence="2">Belongs to the bacterial solute-binding protein 5 family.</text>
</comment>
<dbReference type="CDD" id="cd08504">
    <property type="entry name" value="PBP2_OppA"/>
    <property type="match status" value="1"/>
</dbReference>
<dbReference type="GO" id="GO:0030313">
    <property type="term" value="C:cell envelope"/>
    <property type="evidence" value="ECO:0007669"/>
    <property type="project" value="UniProtKB-SubCell"/>
</dbReference>
<evidence type="ECO:0000259" key="8">
    <source>
        <dbReference type="PROSITE" id="PS50125"/>
    </source>
</evidence>
<dbReference type="SUPFAM" id="SSF48452">
    <property type="entry name" value="TPR-like"/>
    <property type="match status" value="1"/>
</dbReference>
<dbReference type="GO" id="GO:0009190">
    <property type="term" value="P:cyclic nucleotide biosynthetic process"/>
    <property type="evidence" value="ECO:0007669"/>
    <property type="project" value="InterPro"/>
</dbReference>
<keyword evidence="3" id="KW-0813">Transport</keyword>
<name>A9WIH8_CHLAA</name>
<dbReference type="InterPro" id="IPR029787">
    <property type="entry name" value="Nucleotide_cyclase"/>
</dbReference>
<dbReference type="SUPFAM" id="SSF55073">
    <property type="entry name" value="Nucleotide cyclase"/>
    <property type="match status" value="2"/>
</dbReference>
<keyword evidence="7" id="KW-0802">TPR repeat</keyword>
<keyword evidence="9" id="KW-0378">Hydrolase</keyword>
<organism evidence="9 10">
    <name type="scientific">Chloroflexus aurantiacus (strain ATCC 29366 / DSM 635 / J-10-fl)</name>
    <dbReference type="NCBI Taxonomy" id="324602"/>
    <lineage>
        <taxon>Bacteria</taxon>
        <taxon>Bacillati</taxon>
        <taxon>Chloroflexota</taxon>
        <taxon>Chloroflexia</taxon>
        <taxon>Chloroflexales</taxon>
        <taxon>Chloroflexineae</taxon>
        <taxon>Chloroflexaceae</taxon>
        <taxon>Chloroflexus</taxon>
    </lineage>
</organism>
<dbReference type="PROSITE" id="PS50125">
    <property type="entry name" value="GUANYLATE_CYCLASE_2"/>
    <property type="match status" value="2"/>
</dbReference>
<dbReference type="Gene3D" id="3.40.50.300">
    <property type="entry name" value="P-loop containing nucleotide triphosphate hydrolases"/>
    <property type="match status" value="1"/>
</dbReference>
<evidence type="ECO:0000256" key="2">
    <source>
        <dbReference type="ARBA" id="ARBA00005695"/>
    </source>
</evidence>
<evidence type="ECO:0000256" key="3">
    <source>
        <dbReference type="ARBA" id="ARBA00022448"/>
    </source>
</evidence>
<keyword evidence="5" id="KW-0547">Nucleotide-binding</keyword>
<dbReference type="HOGENOM" id="CLU_253401_0_0_0"/>
<dbReference type="InterPro" id="IPR011990">
    <property type="entry name" value="TPR-like_helical_dom_sf"/>
</dbReference>
<protein>
    <submittedName>
        <fullName evidence="9">4-phytase</fullName>
        <ecNumber evidence="9">3.1.3.26</ecNumber>
    </submittedName>
</protein>
<dbReference type="InterPro" id="IPR041664">
    <property type="entry name" value="AAA_16"/>
</dbReference>
<dbReference type="EnsemblBacteria" id="ABY34278">
    <property type="protein sequence ID" value="ABY34278"/>
    <property type="gene ID" value="Caur_1046"/>
</dbReference>
<dbReference type="KEGG" id="cau:Caur_1046"/>
<dbReference type="Gene3D" id="3.30.70.1230">
    <property type="entry name" value="Nucleotide cyclase"/>
    <property type="match status" value="2"/>
</dbReference>
<dbReference type="eggNOG" id="COG3899">
    <property type="taxonomic scope" value="Bacteria"/>
</dbReference>
<dbReference type="GO" id="GO:0008707">
    <property type="term" value="F:inositol hexakisphosphate 4-phosphatase activity"/>
    <property type="evidence" value="ECO:0007669"/>
    <property type="project" value="UniProtKB-EC"/>
</dbReference>
<dbReference type="EMBL" id="CP000909">
    <property type="protein sequence ID" value="ABY34278.1"/>
    <property type="molecule type" value="Genomic_DNA"/>
</dbReference>
<dbReference type="PANTHER" id="PTHR16305">
    <property type="entry name" value="TESTICULAR SOLUBLE ADENYLYL CYCLASE"/>
    <property type="match status" value="1"/>
</dbReference>
<evidence type="ECO:0000313" key="9">
    <source>
        <dbReference type="EMBL" id="ABY34278.1"/>
    </source>
</evidence>
<dbReference type="GO" id="GO:0004016">
    <property type="term" value="F:adenylate cyclase activity"/>
    <property type="evidence" value="ECO:0000318"/>
    <property type="project" value="GO_Central"/>
</dbReference>